<protein>
    <recommendedName>
        <fullName evidence="4">DUF5626 domain-containing protein</fullName>
    </recommendedName>
</protein>
<sequence length="200" mass="22070">MKKIMSVLLAVLMFGMFTFPNNTAKASERSEQVDLGTLLTPEIEKEINENMPEVSLENPVSTYVASNGLTVVDELEMTPAMEYNAAVVPMADSFSSKLYVNHKKTFYASGFSIATFKGRWLCTFWRDGSVTINKWDYFLVGINDGTATNKSTEIRSSGKPAKARGYVTLNARFFSGDVLWNVNVNSPSSVSSTVTVTRGE</sequence>
<dbReference type="AlphaFoldDB" id="A0A073K4K7"/>
<organism evidence="2 3">
    <name type="scientific">Bacillus manliponensis</name>
    <dbReference type="NCBI Taxonomy" id="574376"/>
    <lineage>
        <taxon>Bacteria</taxon>
        <taxon>Bacillati</taxon>
        <taxon>Bacillota</taxon>
        <taxon>Bacilli</taxon>
        <taxon>Bacillales</taxon>
        <taxon>Bacillaceae</taxon>
        <taxon>Bacillus</taxon>
        <taxon>Bacillus cereus group</taxon>
    </lineage>
</organism>
<comment type="caution">
    <text evidence="2">The sequence shown here is derived from an EMBL/GenBank/DDBJ whole genome shotgun (WGS) entry which is preliminary data.</text>
</comment>
<dbReference type="Proteomes" id="UP000027822">
    <property type="component" value="Unassembled WGS sequence"/>
</dbReference>
<name>A0A073K4K7_9BACI</name>
<evidence type="ECO:0008006" key="4">
    <source>
        <dbReference type="Google" id="ProtNLM"/>
    </source>
</evidence>
<feature type="signal peptide" evidence="1">
    <location>
        <begin position="1"/>
        <end position="24"/>
    </location>
</feature>
<feature type="chain" id="PRO_5038463231" description="DUF5626 domain-containing protein" evidence="1">
    <location>
        <begin position="25"/>
        <end position="200"/>
    </location>
</feature>
<evidence type="ECO:0000256" key="1">
    <source>
        <dbReference type="SAM" id="SignalP"/>
    </source>
</evidence>
<dbReference type="RefSeq" id="WP_051759058.1">
    <property type="nucleotide sequence ID" value="NZ_CBCSJC010000026.1"/>
</dbReference>
<proteinExistence type="predicted"/>
<evidence type="ECO:0000313" key="3">
    <source>
        <dbReference type="Proteomes" id="UP000027822"/>
    </source>
</evidence>
<reference evidence="2 3" key="1">
    <citation type="submission" date="2014-06" db="EMBL/GenBank/DDBJ databases">
        <title>Draft genome sequence of Bacillus manliponensis JCM 15802 (MCCC 1A00708).</title>
        <authorList>
            <person name="Lai Q."/>
            <person name="Liu Y."/>
            <person name="Shao Z."/>
        </authorList>
    </citation>
    <scope>NUCLEOTIDE SEQUENCE [LARGE SCALE GENOMIC DNA]</scope>
    <source>
        <strain evidence="2 3">JCM 15802</strain>
    </source>
</reference>
<keyword evidence="3" id="KW-1185">Reference proteome</keyword>
<keyword evidence="1" id="KW-0732">Signal</keyword>
<gene>
    <name evidence="2" type="ORF">BAMA_16165</name>
</gene>
<evidence type="ECO:0000313" key="2">
    <source>
        <dbReference type="EMBL" id="KEK17228.1"/>
    </source>
</evidence>
<dbReference type="EMBL" id="JOTN01000036">
    <property type="protein sequence ID" value="KEK17228.1"/>
    <property type="molecule type" value="Genomic_DNA"/>
</dbReference>
<accession>A0A073K4K7</accession>